<evidence type="ECO:0000313" key="7">
    <source>
        <dbReference type="EMBL" id="RSZ61152.1"/>
    </source>
</evidence>
<dbReference type="Proteomes" id="UP000278085">
    <property type="component" value="Unassembled WGS sequence"/>
</dbReference>
<reference evidence="7 8" key="1">
    <citation type="submission" date="2018-12" db="EMBL/GenBank/DDBJ databases">
        <authorList>
            <person name="Yang E."/>
        </authorList>
    </citation>
    <scope>NUCLEOTIDE SEQUENCE [LARGE SCALE GENOMIC DNA]</scope>
    <source>
        <strain evidence="7 8">SOD</strain>
    </source>
</reference>
<dbReference type="GO" id="GO:0016020">
    <property type="term" value="C:membrane"/>
    <property type="evidence" value="ECO:0007669"/>
    <property type="project" value="UniProtKB-SubCell"/>
</dbReference>
<organism evidence="7 8">
    <name type="scientific">Massilia atriviolacea</name>
    <dbReference type="NCBI Taxonomy" id="2495579"/>
    <lineage>
        <taxon>Bacteria</taxon>
        <taxon>Pseudomonadati</taxon>
        <taxon>Pseudomonadota</taxon>
        <taxon>Betaproteobacteria</taxon>
        <taxon>Burkholderiales</taxon>
        <taxon>Oxalobacteraceae</taxon>
        <taxon>Telluria group</taxon>
        <taxon>Massilia</taxon>
    </lineage>
</organism>
<feature type="transmembrane region" description="Helical" evidence="6">
    <location>
        <begin position="200"/>
        <end position="220"/>
    </location>
</feature>
<evidence type="ECO:0000313" key="8">
    <source>
        <dbReference type="Proteomes" id="UP000278085"/>
    </source>
</evidence>
<dbReference type="PANTHER" id="PTHR21716">
    <property type="entry name" value="TRANSMEMBRANE PROTEIN"/>
    <property type="match status" value="1"/>
</dbReference>
<evidence type="ECO:0000256" key="2">
    <source>
        <dbReference type="ARBA" id="ARBA00009773"/>
    </source>
</evidence>
<protein>
    <submittedName>
        <fullName evidence="7">AI-2E family transporter</fullName>
    </submittedName>
</protein>
<feature type="transmembrane region" description="Helical" evidence="6">
    <location>
        <begin position="47"/>
        <end position="70"/>
    </location>
</feature>
<keyword evidence="3 6" id="KW-0812">Transmembrane</keyword>
<sequence>MPLLFAIALAFLLQHFLRSLAWAGLLAVITWPLHERLLRRGWSRLASAASLVAVLVVSFMGPTVFLFNTLSNELATVERLLGQINQTGVPAPEWLARVPLVAASALKWWEQHLAQPGGLGTLIQTTAGDFVPFLTGTARTLGATILTQALYLFLAMLTLFILYLHGPAVAHYVDHAGDRLMPKHYPVLRRLLPLSVRGTALGLCSVAILEGVVLGLAYAVAGAPAPVLLGVITGYLALIPGGAPLAFTSVSLLLLGQGHPGPALGLFCWGAFELFLVDKFVRPKLIGQRVNLPFLAVLFGLLGGVSTIGVLGLFIGPFMMAVLFWWLRGAQPDPAPAAPDQHAA</sequence>
<evidence type="ECO:0000256" key="6">
    <source>
        <dbReference type="SAM" id="Phobius"/>
    </source>
</evidence>
<name>A0A430HUK4_9BURK</name>
<evidence type="ECO:0000256" key="3">
    <source>
        <dbReference type="ARBA" id="ARBA00022692"/>
    </source>
</evidence>
<dbReference type="AlphaFoldDB" id="A0A430HUK4"/>
<dbReference type="Pfam" id="PF01594">
    <property type="entry name" value="AI-2E_transport"/>
    <property type="match status" value="1"/>
</dbReference>
<evidence type="ECO:0000256" key="5">
    <source>
        <dbReference type="ARBA" id="ARBA00023136"/>
    </source>
</evidence>
<keyword evidence="4 6" id="KW-1133">Transmembrane helix</keyword>
<comment type="similarity">
    <text evidence="2">Belongs to the autoinducer-2 exporter (AI-2E) (TC 2.A.86) family.</text>
</comment>
<accession>A0A430HUK4</accession>
<dbReference type="InterPro" id="IPR002549">
    <property type="entry name" value="AI-2E-like"/>
</dbReference>
<dbReference type="OrthoDB" id="5298283at2"/>
<keyword evidence="8" id="KW-1185">Reference proteome</keyword>
<comment type="caution">
    <text evidence="7">The sequence shown here is derived from an EMBL/GenBank/DDBJ whole genome shotgun (WGS) entry which is preliminary data.</text>
</comment>
<feature type="transmembrane region" description="Helical" evidence="6">
    <location>
        <begin position="149"/>
        <end position="173"/>
    </location>
</feature>
<feature type="transmembrane region" description="Helical" evidence="6">
    <location>
        <begin position="293"/>
        <end position="326"/>
    </location>
</feature>
<evidence type="ECO:0000256" key="4">
    <source>
        <dbReference type="ARBA" id="ARBA00022989"/>
    </source>
</evidence>
<feature type="transmembrane region" description="Helical" evidence="6">
    <location>
        <begin position="227"/>
        <end position="255"/>
    </location>
</feature>
<feature type="transmembrane region" description="Helical" evidence="6">
    <location>
        <begin position="261"/>
        <end position="281"/>
    </location>
</feature>
<keyword evidence="5 6" id="KW-0472">Membrane</keyword>
<gene>
    <name evidence="7" type="ORF">EJB06_01735</name>
</gene>
<comment type="subcellular location">
    <subcellularLocation>
        <location evidence="1">Membrane</location>
        <topology evidence="1">Multi-pass membrane protein</topology>
    </subcellularLocation>
</comment>
<evidence type="ECO:0000256" key="1">
    <source>
        <dbReference type="ARBA" id="ARBA00004141"/>
    </source>
</evidence>
<dbReference type="EMBL" id="RXLQ01000001">
    <property type="protein sequence ID" value="RSZ61152.1"/>
    <property type="molecule type" value="Genomic_DNA"/>
</dbReference>
<proteinExistence type="inferred from homology"/>
<dbReference type="PANTHER" id="PTHR21716:SF61">
    <property type="entry name" value="BLR8064 PROTEIN"/>
    <property type="match status" value="1"/>
</dbReference>